<dbReference type="AlphaFoldDB" id="A0A291LY84"/>
<accession>A0A291LY84</accession>
<dbReference type="KEGG" id="cmag:CBW24_05985"/>
<sequence length="153" mass="17416">MSPIFPSVPPAADDGLDFDAAITRQEQLCDALEALADSLPERIDTYAAMQLAGRIVPTLKRCQRLEERVVFPMILERAHAPVQMIDRLRTEHMEDEDQAIQLTAAIRAYAQYPHREDAGSLGYALRGLFQPLRRHTAFDRDILLPMYRRALLD</sequence>
<evidence type="ECO:0000259" key="1">
    <source>
        <dbReference type="Pfam" id="PF01814"/>
    </source>
</evidence>
<reference evidence="2 3" key="1">
    <citation type="submission" date="2017-05" db="EMBL/GenBank/DDBJ databases">
        <title>Comparative genomic and metabolic analysis of manganese-oxidizing mechanisms in Celeribater manganoxidans DY25T: its adaption to the environment of polymetallic nodule.</title>
        <authorList>
            <person name="Wang X."/>
        </authorList>
    </citation>
    <scope>NUCLEOTIDE SEQUENCE [LARGE SCALE GENOMIC DNA]</scope>
    <source>
        <strain evidence="2 3">DY25</strain>
    </source>
</reference>
<dbReference type="Gene3D" id="1.20.120.520">
    <property type="entry name" value="nmb1532 protein domain like"/>
    <property type="match status" value="1"/>
</dbReference>
<dbReference type="Pfam" id="PF01814">
    <property type="entry name" value="Hemerythrin"/>
    <property type="match status" value="1"/>
</dbReference>
<gene>
    <name evidence="2" type="ORF">CBW24_05985</name>
</gene>
<proteinExistence type="predicted"/>
<dbReference type="Proteomes" id="UP000219050">
    <property type="component" value="Chromosome"/>
</dbReference>
<feature type="domain" description="Hemerythrin-like" evidence="1">
    <location>
        <begin position="25"/>
        <end position="146"/>
    </location>
</feature>
<organism evidence="2 3">
    <name type="scientific">Pacificitalea manganoxidans</name>
    <dbReference type="NCBI Taxonomy" id="1411902"/>
    <lineage>
        <taxon>Bacteria</taxon>
        <taxon>Pseudomonadati</taxon>
        <taxon>Pseudomonadota</taxon>
        <taxon>Alphaproteobacteria</taxon>
        <taxon>Rhodobacterales</taxon>
        <taxon>Paracoccaceae</taxon>
        <taxon>Pacificitalea</taxon>
    </lineage>
</organism>
<dbReference type="EMBL" id="CP021404">
    <property type="protein sequence ID" value="ATI41597.1"/>
    <property type="molecule type" value="Genomic_DNA"/>
</dbReference>
<dbReference type="OrthoDB" id="8282715at2"/>
<evidence type="ECO:0000313" key="3">
    <source>
        <dbReference type="Proteomes" id="UP000219050"/>
    </source>
</evidence>
<dbReference type="InterPro" id="IPR012312">
    <property type="entry name" value="Hemerythrin-like"/>
</dbReference>
<keyword evidence="3" id="KW-1185">Reference proteome</keyword>
<evidence type="ECO:0000313" key="2">
    <source>
        <dbReference type="EMBL" id="ATI41597.1"/>
    </source>
</evidence>
<protein>
    <recommendedName>
        <fullName evidence="1">Hemerythrin-like domain-containing protein</fullName>
    </recommendedName>
</protein>
<dbReference type="RefSeq" id="WP_097372990.1">
    <property type="nucleotide sequence ID" value="NZ_CP021404.1"/>
</dbReference>
<name>A0A291LY84_9RHOB</name>